<feature type="region of interest" description="Disordered" evidence="1">
    <location>
        <begin position="118"/>
        <end position="137"/>
    </location>
</feature>
<proteinExistence type="predicted"/>
<dbReference type="EMBL" id="PP511704">
    <property type="protein sequence ID" value="XCD06708.1"/>
    <property type="molecule type" value="Genomic_DNA"/>
</dbReference>
<evidence type="ECO:0000256" key="1">
    <source>
        <dbReference type="SAM" id="MobiDB-lite"/>
    </source>
</evidence>
<reference evidence="4" key="1">
    <citation type="submission" date="2024-03" db="EMBL/GenBank/DDBJ databases">
        <title>Diverse circular DNA viruses in blood, oral, and fecal samples of captive lemurs.</title>
        <authorList>
            <person name="Paietta E.N."/>
            <person name="Kraberger S."/>
            <person name="Lund M.C."/>
            <person name="Custer J.M."/>
            <person name="Vargas K.M."/>
            <person name="Ehmke E.E."/>
            <person name="Yoder A.D."/>
            <person name="Varsani A."/>
        </authorList>
    </citation>
    <scope>NUCLEOTIDE SEQUENCE</scope>
    <source>
        <strain evidence="2">Duke_24SS_20</strain>
        <strain evidence="3">Duke_25SF_149</strain>
        <strain evidence="4">Duke_25SS_76</strain>
    </source>
</reference>
<name>A0AAU8B327_9VIRU</name>
<evidence type="ECO:0000313" key="3">
    <source>
        <dbReference type="EMBL" id="XCD06644.1"/>
    </source>
</evidence>
<evidence type="ECO:0000313" key="2">
    <source>
        <dbReference type="EMBL" id="XCD05946.1"/>
    </source>
</evidence>
<dbReference type="EMBL" id="PP511613">
    <property type="protein sequence ID" value="XCD05946.1"/>
    <property type="molecule type" value="Genomic_DNA"/>
</dbReference>
<protein>
    <submittedName>
        <fullName evidence="4">Uncharacterized protein</fullName>
    </submittedName>
</protein>
<evidence type="ECO:0000313" key="4">
    <source>
        <dbReference type="EMBL" id="XCD06708.1"/>
    </source>
</evidence>
<sequence length="137" mass="14937">MTKKTDSFNLPDESCILYKGTVFDDVELVCCEDGSSYLRSDIEVLKSLNSTSSPALAESLSARMQLRKSFSVNGGTDKEIMSSIKPRYTQDATEMAAFARYTETELSNVMEKHDLDESMREAAAAAAAGIGDEPSNT</sequence>
<dbReference type="EMBL" id="PP511696">
    <property type="protein sequence ID" value="XCD06644.1"/>
    <property type="molecule type" value="Genomic_DNA"/>
</dbReference>
<accession>A0AAU8B327</accession>
<organism evidence="4">
    <name type="scientific">Dulem virus 221</name>
    <dbReference type="NCBI Taxonomy" id="3145698"/>
    <lineage>
        <taxon>Viruses</taxon>
        <taxon>Monodnaviria</taxon>
        <taxon>Sangervirae</taxon>
        <taxon>Phixviricota</taxon>
        <taxon>Malgrandaviricetes</taxon>
        <taxon>Petitvirales</taxon>
        <taxon>Microviridae</taxon>
        <taxon>Microvirus</taxon>
    </lineage>
</organism>